<protein>
    <submittedName>
        <fullName evidence="12">Ent-kaurene oxidase</fullName>
    </submittedName>
</protein>
<keyword evidence="5 10" id="KW-0349">Heme</keyword>
<gene>
    <name evidence="12" type="ORF">VFPPC_09475</name>
</gene>
<dbReference type="RefSeq" id="XP_018139372.2">
    <property type="nucleotide sequence ID" value="XM_018288005.2"/>
</dbReference>
<dbReference type="Pfam" id="PF00067">
    <property type="entry name" value="p450"/>
    <property type="match status" value="1"/>
</dbReference>
<name>A0A179F8B7_METCM</name>
<dbReference type="PRINTS" id="PR00463">
    <property type="entry name" value="EP450I"/>
</dbReference>
<evidence type="ECO:0000256" key="4">
    <source>
        <dbReference type="ARBA" id="ARBA00010617"/>
    </source>
</evidence>
<dbReference type="PANTHER" id="PTHR46206">
    <property type="entry name" value="CYTOCHROME P450"/>
    <property type="match status" value="1"/>
</dbReference>
<keyword evidence="11" id="KW-0472">Membrane</keyword>
<evidence type="ECO:0000256" key="6">
    <source>
        <dbReference type="ARBA" id="ARBA00022723"/>
    </source>
</evidence>
<dbReference type="CDD" id="cd11041">
    <property type="entry name" value="CYP503A1-like"/>
    <property type="match status" value="1"/>
</dbReference>
<feature type="transmembrane region" description="Helical" evidence="11">
    <location>
        <begin position="40"/>
        <end position="58"/>
    </location>
</feature>
<evidence type="ECO:0000313" key="12">
    <source>
        <dbReference type="EMBL" id="OAQ61668.2"/>
    </source>
</evidence>
<dbReference type="InterPro" id="IPR036396">
    <property type="entry name" value="Cyt_P450_sf"/>
</dbReference>
<evidence type="ECO:0000256" key="11">
    <source>
        <dbReference type="SAM" id="Phobius"/>
    </source>
</evidence>
<comment type="pathway">
    <text evidence="3">Secondary metabolite biosynthesis.</text>
</comment>
<comment type="subcellular location">
    <subcellularLocation>
        <location evidence="2">Membrane</location>
        <topology evidence="2">Single-pass membrane protein</topology>
    </subcellularLocation>
</comment>
<sequence length="551" mass="63773">MELTLLRPLIQPLIRAFSPVSEYLFARYPILAQLAERDDLVSLVFTVGALLLLLMPVFTPRTKFGLPIVGYRSIFEPSWLLKLRFIRNSRGILKEGYDKYRDMFVIRRWTTDVVVIADNKYMEEIRTHTKDAVRSVEPFVLDLAGDFYHQGKVFIESDLQNRVMQQKVTPNLGNLIPIMKSELGFALQQELPDVEAEDWVQVDAINVFARSIARIVARIWIGPDECRNENWLEATTDYTQNIFATGFILRFVPWFLRPFVAPLLPTYRSMLKSTANAHEIVDGLINNRESEGSTSTKSDGSKWSNDILQWTMEMARGKELQRDNLAERILILSLAAIHTTALTMAQALYDLCANPQYIDELREELVEVLRSETEWNKTTLFKFAKLDSLLKESQRMNSVFLLTFNRFLPGPITLSNGVRLPARTRIAVPQYAIMNDPVNVPGEDSAKFDPWRYEKLRKEPGNSQKYFFAMTDNLHMAFGYGKYACPGRFFASNEIKMLLAHLLLRYDWKFPEGQGRPKNFTIDSDMYPDPTKRVMMRRRTVEKRLEDLLAF</sequence>
<evidence type="ECO:0000256" key="5">
    <source>
        <dbReference type="ARBA" id="ARBA00022617"/>
    </source>
</evidence>
<dbReference type="GO" id="GO:0020037">
    <property type="term" value="F:heme binding"/>
    <property type="evidence" value="ECO:0007669"/>
    <property type="project" value="InterPro"/>
</dbReference>
<evidence type="ECO:0000256" key="2">
    <source>
        <dbReference type="ARBA" id="ARBA00004167"/>
    </source>
</evidence>
<dbReference type="GO" id="GO:0016020">
    <property type="term" value="C:membrane"/>
    <property type="evidence" value="ECO:0007669"/>
    <property type="project" value="UniProtKB-SubCell"/>
</dbReference>
<keyword evidence="9" id="KW-0503">Monooxygenase</keyword>
<evidence type="ECO:0000256" key="10">
    <source>
        <dbReference type="PIRSR" id="PIRSR602401-1"/>
    </source>
</evidence>
<keyword evidence="11" id="KW-1133">Transmembrane helix</keyword>
<dbReference type="GO" id="GO:0016705">
    <property type="term" value="F:oxidoreductase activity, acting on paired donors, with incorporation or reduction of molecular oxygen"/>
    <property type="evidence" value="ECO:0007669"/>
    <property type="project" value="InterPro"/>
</dbReference>
<evidence type="ECO:0000256" key="8">
    <source>
        <dbReference type="ARBA" id="ARBA00023004"/>
    </source>
</evidence>
<dbReference type="EMBL" id="LSBJ02000007">
    <property type="protein sequence ID" value="OAQ61668.2"/>
    <property type="molecule type" value="Genomic_DNA"/>
</dbReference>
<proteinExistence type="inferred from homology"/>
<keyword evidence="6 10" id="KW-0479">Metal-binding</keyword>
<dbReference type="GO" id="GO:0005506">
    <property type="term" value="F:iron ion binding"/>
    <property type="evidence" value="ECO:0007669"/>
    <property type="project" value="InterPro"/>
</dbReference>
<reference evidence="12 13" key="1">
    <citation type="journal article" date="2016" name="PLoS Pathog.">
        <title>Biosynthesis of antibiotic leucinostatins in bio-control fungus Purpureocillium lilacinum and their inhibition on phytophthora revealed by genome mining.</title>
        <authorList>
            <person name="Wang G."/>
            <person name="Liu Z."/>
            <person name="Lin R."/>
            <person name="Li E."/>
            <person name="Mao Z."/>
            <person name="Ling J."/>
            <person name="Yang Y."/>
            <person name="Yin W.B."/>
            <person name="Xie B."/>
        </authorList>
    </citation>
    <scope>NUCLEOTIDE SEQUENCE [LARGE SCALE GENOMIC DNA]</scope>
    <source>
        <strain evidence="12">170</strain>
    </source>
</reference>
<accession>A0A179F8B7</accession>
<comment type="caution">
    <text evidence="12">The sequence shown here is derived from an EMBL/GenBank/DDBJ whole genome shotgun (WGS) entry which is preliminary data.</text>
</comment>
<dbReference type="OrthoDB" id="1844152at2759"/>
<comment type="similarity">
    <text evidence="4">Belongs to the cytochrome P450 family.</text>
</comment>
<dbReference type="KEGG" id="pchm:VFPPC_09475"/>
<dbReference type="InterPro" id="IPR002401">
    <property type="entry name" value="Cyt_P450_E_grp-I"/>
</dbReference>
<dbReference type="PANTHER" id="PTHR46206:SF6">
    <property type="entry name" value="CYTOCHROME P450 MONOOXYGENASE AN1598-RELATED"/>
    <property type="match status" value="1"/>
</dbReference>
<keyword evidence="7" id="KW-0560">Oxidoreductase</keyword>
<dbReference type="Gene3D" id="1.10.630.10">
    <property type="entry name" value="Cytochrome P450"/>
    <property type="match status" value="1"/>
</dbReference>
<dbReference type="GO" id="GO:0004497">
    <property type="term" value="F:monooxygenase activity"/>
    <property type="evidence" value="ECO:0007669"/>
    <property type="project" value="UniProtKB-KW"/>
</dbReference>
<organism evidence="12 13">
    <name type="scientific">Pochonia chlamydosporia 170</name>
    <dbReference type="NCBI Taxonomy" id="1380566"/>
    <lineage>
        <taxon>Eukaryota</taxon>
        <taxon>Fungi</taxon>
        <taxon>Dikarya</taxon>
        <taxon>Ascomycota</taxon>
        <taxon>Pezizomycotina</taxon>
        <taxon>Sordariomycetes</taxon>
        <taxon>Hypocreomycetidae</taxon>
        <taxon>Hypocreales</taxon>
        <taxon>Clavicipitaceae</taxon>
        <taxon>Pochonia</taxon>
    </lineage>
</organism>
<dbReference type="SUPFAM" id="SSF48264">
    <property type="entry name" value="Cytochrome P450"/>
    <property type="match status" value="1"/>
</dbReference>
<keyword evidence="8 10" id="KW-0408">Iron</keyword>
<evidence type="ECO:0000256" key="1">
    <source>
        <dbReference type="ARBA" id="ARBA00001971"/>
    </source>
</evidence>
<dbReference type="InterPro" id="IPR001128">
    <property type="entry name" value="Cyt_P450"/>
</dbReference>
<evidence type="ECO:0000256" key="3">
    <source>
        <dbReference type="ARBA" id="ARBA00005179"/>
    </source>
</evidence>
<evidence type="ECO:0000256" key="9">
    <source>
        <dbReference type="ARBA" id="ARBA00023033"/>
    </source>
</evidence>
<feature type="binding site" description="axial binding residue" evidence="10">
    <location>
        <position position="485"/>
    </location>
    <ligand>
        <name>heme</name>
        <dbReference type="ChEBI" id="CHEBI:30413"/>
    </ligand>
    <ligandPart>
        <name>Fe</name>
        <dbReference type="ChEBI" id="CHEBI:18248"/>
    </ligandPart>
</feature>
<keyword evidence="11" id="KW-0812">Transmembrane</keyword>
<dbReference type="GeneID" id="28851999"/>
<comment type="cofactor">
    <cofactor evidence="1 10">
        <name>heme</name>
        <dbReference type="ChEBI" id="CHEBI:30413"/>
    </cofactor>
</comment>
<keyword evidence="13" id="KW-1185">Reference proteome</keyword>
<dbReference type="Proteomes" id="UP000078397">
    <property type="component" value="Unassembled WGS sequence"/>
</dbReference>
<dbReference type="AlphaFoldDB" id="A0A179F8B7"/>
<dbReference type="STRING" id="1380566.A0A179F8B7"/>
<evidence type="ECO:0000256" key="7">
    <source>
        <dbReference type="ARBA" id="ARBA00023002"/>
    </source>
</evidence>
<evidence type="ECO:0000313" key="13">
    <source>
        <dbReference type="Proteomes" id="UP000078397"/>
    </source>
</evidence>